<dbReference type="Proteomes" id="UP001273935">
    <property type="component" value="Unassembled WGS sequence"/>
</dbReference>
<organism evidence="1 2">
    <name type="scientific">Metapseudomonas otitidis</name>
    <dbReference type="NCBI Taxonomy" id="319939"/>
    <lineage>
        <taxon>Bacteria</taxon>
        <taxon>Pseudomonadati</taxon>
        <taxon>Pseudomonadota</taxon>
        <taxon>Gammaproteobacteria</taxon>
        <taxon>Pseudomonadales</taxon>
        <taxon>Pseudomonadaceae</taxon>
        <taxon>Metapseudomonas</taxon>
    </lineage>
</organism>
<feature type="non-terminal residue" evidence="1">
    <location>
        <position position="1"/>
    </location>
</feature>
<comment type="caution">
    <text evidence="1">The sequence shown here is derived from an EMBL/GenBank/DDBJ whole genome shotgun (WGS) entry which is preliminary data.</text>
</comment>
<reference evidence="1 2" key="1">
    <citation type="submission" date="2023-10" db="EMBL/GenBank/DDBJ databases">
        <title>Pseudomonas otitidis isolated from a paediatric patient with cystic fibrosis in Chile.</title>
        <authorList>
            <person name="Amsteins-Romero L."/>
            <person name="Opazo-Capurro A."/>
            <person name="Matus-Kohler M."/>
            <person name="Gonzalez-Rocha G."/>
        </authorList>
    </citation>
    <scope>NUCLEOTIDE SEQUENCE [LARGE SCALE GENOMIC DNA]</scope>
    <source>
        <strain evidence="1 2">P-714</strain>
    </source>
</reference>
<keyword evidence="2" id="KW-1185">Reference proteome</keyword>
<proteinExistence type="predicted"/>
<name>A0ABU3Y0C8_9GAMM</name>
<evidence type="ECO:0000313" key="1">
    <source>
        <dbReference type="EMBL" id="MDV3443625.1"/>
    </source>
</evidence>
<accession>A0ABU3Y0C8</accession>
<sequence>DIAESILYMLADSLLSATLSPAHIEDGEEVEVVGHLALDEPFNGADGLEIGEWEFVPERSAVESMLAVSTGEMVPLMTVAQHQRIVAARASKTAARVEDAQSALTSIMEWTAAATVPDERKLCLIRNAARAALSAPPAAGVPIGMACKINGYWEAQLFAGHGCIDRQSLYAQPLPPADVPTGLAHRLLKAYDHGDTGAIEAAIEDIRTMLAAAPTPPASEQQRAVVMPEGKLLVSAEPLRKVLFALLGAPHHIRELQATRTPTDLFADNPINVLIAELNAAQGGDA</sequence>
<gene>
    <name evidence="1" type="ORF">R0G64_29860</name>
</gene>
<evidence type="ECO:0000313" key="2">
    <source>
        <dbReference type="Proteomes" id="UP001273935"/>
    </source>
</evidence>
<dbReference type="RefSeq" id="WP_317234716.1">
    <property type="nucleotide sequence ID" value="NZ_JAWJUL010000216.1"/>
</dbReference>
<dbReference type="EMBL" id="JAWJUL010000216">
    <property type="protein sequence ID" value="MDV3443625.1"/>
    <property type="molecule type" value="Genomic_DNA"/>
</dbReference>
<protein>
    <submittedName>
        <fullName evidence="1">Uncharacterized protein</fullName>
    </submittedName>
</protein>